<organism evidence="2 3">
    <name type="scientific">Treponema pedis</name>
    <dbReference type="NCBI Taxonomy" id="409322"/>
    <lineage>
        <taxon>Bacteria</taxon>
        <taxon>Pseudomonadati</taxon>
        <taxon>Spirochaetota</taxon>
        <taxon>Spirochaetia</taxon>
        <taxon>Spirochaetales</taxon>
        <taxon>Treponemataceae</taxon>
        <taxon>Treponema</taxon>
    </lineage>
</organism>
<dbReference type="AlphaFoldDB" id="A0A7S7AXW3"/>
<dbReference type="Gene3D" id="3.90.550.10">
    <property type="entry name" value="Spore Coat Polysaccharide Biosynthesis Protein SpsA, Chain A"/>
    <property type="match status" value="1"/>
</dbReference>
<dbReference type="Pfam" id="PF01636">
    <property type="entry name" value="APH"/>
    <property type="match status" value="1"/>
</dbReference>
<feature type="domain" description="Aminoglycoside phosphotransferase" evidence="1">
    <location>
        <begin position="199"/>
        <end position="405"/>
    </location>
</feature>
<dbReference type="NCBIfam" id="TIGR04282">
    <property type="entry name" value="glyco_like_cofC"/>
    <property type="match status" value="1"/>
</dbReference>
<dbReference type="InterPro" id="IPR002575">
    <property type="entry name" value="Aminoglycoside_PTrfase"/>
</dbReference>
<sequence length="495" mass="57297">MQNKIIFFTKAPEPGFGKSRLKGFMSQEQIYALTVKLIKENFYTAIDTGITVSIYYSGKKENLLFLNTGAKTEFKLQEGNGLGDKMFNALKAELEHSEKVILIGSDLVNITKENLQDAFKALDKTDIVIAPSKDGGYGIIGMKTAYNIFSGITFSTSNVYADTLKSIAQKKLTYTELPVVKDLDTKEDLITEELKTDSVKLIGQGEYNINYLFNEKYVFRINIASQLHLGNKQIEYEFNALKELEKTGVTPKAYSYTLCGKYLPYGSLIMDYLEGRPLNYDTDMETAAFLLAKIHNHAFTCKNLICVKKPFKAMFKECGEMYSYYKNWENREERTVEFIEKFFNIAKKLGLDDNLEKECIINTELNNRNFIIGGSKEKSYIIDWEKPLIGEREQDLAHFLVPTTTNWKTEKILSEDEIKNFLSLYERYGKINRKKLDKYMIFNCLRGITWCSMARVEYENNRTLSNSETFEKIKKFIGVEFLKYIYNNFYEVYDV</sequence>
<proteinExistence type="predicted"/>
<accession>A0A7S7AXW3</accession>
<dbReference type="InterPro" id="IPR018641">
    <property type="entry name" value="Trfase_1_rSAM/seldom-assoc"/>
</dbReference>
<dbReference type="GO" id="GO:0016740">
    <property type="term" value="F:transferase activity"/>
    <property type="evidence" value="ECO:0007669"/>
    <property type="project" value="UniProtKB-KW"/>
</dbReference>
<dbReference type="PANTHER" id="PTHR36529">
    <property type="entry name" value="SLL1095 PROTEIN"/>
    <property type="match status" value="1"/>
</dbReference>
<evidence type="ECO:0000313" key="3">
    <source>
        <dbReference type="Proteomes" id="UP000593915"/>
    </source>
</evidence>
<dbReference type="Gene3D" id="3.90.1200.10">
    <property type="match status" value="1"/>
</dbReference>
<dbReference type="Proteomes" id="UP000593915">
    <property type="component" value="Chromosome"/>
</dbReference>
<dbReference type="EMBL" id="CP061839">
    <property type="protein sequence ID" value="QOW62001.1"/>
    <property type="molecule type" value="Genomic_DNA"/>
</dbReference>
<dbReference type="Pfam" id="PF09837">
    <property type="entry name" value="DUF2064"/>
    <property type="match status" value="1"/>
</dbReference>
<dbReference type="SUPFAM" id="SSF53448">
    <property type="entry name" value="Nucleotide-diphospho-sugar transferases"/>
    <property type="match status" value="1"/>
</dbReference>
<gene>
    <name evidence="2" type="ORF">IFE08_06625</name>
</gene>
<dbReference type="InterPro" id="IPR029044">
    <property type="entry name" value="Nucleotide-diphossugar_trans"/>
</dbReference>
<dbReference type="PANTHER" id="PTHR36529:SF1">
    <property type="entry name" value="GLYCOSYLTRANSFERASE"/>
    <property type="match status" value="1"/>
</dbReference>
<evidence type="ECO:0000313" key="2">
    <source>
        <dbReference type="EMBL" id="QOW62001.1"/>
    </source>
</evidence>
<name>A0A7S7AXW3_9SPIR</name>
<protein>
    <submittedName>
        <fullName evidence="2">TIGR04282 family arsenosugar biosynthesis glycosyltransferase</fullName>
    </submittedName>
</protein>
<dbReference type="RefSeq" id="WP_194077496.1">
    <property type="nucleotide sequence ID" value="NZ_CP061839.1"/>
</dbReference>
<dbReference type="SUPFAM" id="SSF56112">
    <property type="entry name" value="Protein kinase-like (PK-like)"/>
    <property type="match status" value="1"/>
</dbReference>
<keyword evidence="2" id="KW-0808">Transferase</keyword>
<reference evidence="2 3" key="1">
    <citation type="submission" date="2020-09" db="EMBL/GenBank/DDBJ databases">
        <title>Characterization of Treponema spp. from bovine digital dermatitis in Korea.</title>
        <authorList>
            <person name="Espiritu H.M."/>
            <person name="Cho Y.I."/>
            <person name="Mamuad L."/>
        </authorList>
    </citation>
    <scope>NUCLEOTIDE SEQUENCE [LARGE SCALE GENOMIC DNA]</scope>
    <source>
        <strain evidence="2 3">KS1</strain>
    </source>
</reference>
<dbReference type="InterPro" id="IPR011009">
    <property type="entry name" value="Kinase-like_dom_sf"/>
</dbReference>
<evidence type="ECO:0000259" key="1">
    <source>
        <dbReference type="Pfam" id="PF01636"/>
    </source>
</evidence>